<dbReference type="InterPro" id="IPR011330">
    <property type="entry name" value="Glyco_hydro/deAcase_b/a-brl"/>
</dbReference>
<dbReference type="Gene3D" id="3.20.20.370">
    <property type="entry name" value="Glycoside hydrolase/deacetylase"/>
    <property type="match status" value="1"/>
</dbReference>
<gene>
    <name evidence="2" type="ORF">IFO69_16985</name>
</gene>
<accession>A0ABR9APF3</accession>
<sequence length="326" mass="37965">MSYLVISLDFELHWGIFDKVKLEDKGDYFQQTRKMIPQKLSLLEQYQVAVTWATVGMLLTESLEEWGHYSPDLQPAYSNMANSPYQWVKQHGYFPAYHSAMDLVKGILNTAGQELGSHTYSHYYTMEEGQNLEQFRADLKANQRVFLEKAGLVPRSLVFPRNQYGLEYLKVCKEEGFTNVRINPSDWFWRSPQSAGIIRKTFRTADTLLPLGNQTSFSLDSIQVNEELPVQLPSSRFLRPIHKGYKTLQKARLGRIISEMTFAAQNDLIYHLWWHPHNFGYKTTENLKDLTIILEHYQSLHQKYGMESVNMGQLTEMLHGVERNNE</sequence>
<dbReference type="InterPro" id="IPR002509">
    <property type="entry name" value="NODB_dom"/>
</dbReference>
<feature type="domain" description="NodB homology" evidence="1">
    <location>
        <begin position="33"/>
        <end position="179"/>
    </location>
</feature>
<dbReference type="Proteomes" id="UP000647133">
    <property type="component" value="Unassembled WGS sequence"/>
</dbReference>
<dbReference type="Pfam" id="PF01522">
    <property type="entry name" value="Polysacc_deac_1"/>
    <property type="match status" value="1"/>
</dbReference>
<dbReference type="EMBL" id="JACYTQ010000007">
    <property type="protein sequence ID" value="MBD8490449.1"/>
    <property type="molecule type" value="Genomic_DNA"/>
</dbReference>
<dbReference type="CDD" id="cd10929">
    <property type="entry name" value="CE4_u5"/>
    <property type="match status" value="1"/>
</dbReference>
<organism evidence="2 3">
    <name type="scientific">Echinicola arenosa</name>
    <dbReference type="NCBI Taxonomy" id="2774144"/>
    <lineage>
        <taxon>Bacteria</taxon>
        <taxon>Pseudomonadati</taxon>
        <taxon>Bacteroidota</taxon>
        <taxon>Cytophagia</taxon>
        <taxon>Cytophagales</taxon>
        <taxon>Cyclobacteriaceae</taxon>
        <taxon>Echinicola</taxon>
    </lineage>
</organism>
<comment type="caution">
    <text evidence="2">The sequence shown here is derived from an EMBL/GenBank/DDBJ whole genome shotgun (WGS) entry which is preliminary data.</text>
</comment>
<dbReference type="SUPFAM" id="SSF88713">
    <property type="entry name" value="Glycoside hydrolase/deacetylase"/>
    <property type="match status" value="1"/>
</dbReference>
<protein>
    <submittedName>
        <fullName evidence="2">Polysaccharide deacetylase family protein</fullName>
    </submittedName>
</protein>
<dbReference type="RefSeq" id="WP_192011330.1">
    <property type="nucleotide sequence ID" value="NZ_JACYTQ010000007.1"/>
</dbReference>
<evidence type="ECO:0000313" key="3">
    <source>
        <dbReference type="Proteomes" id="UP000647133"/>
    </source>
</evidence>
<reference evidence="2 3" key="1">
    <citation type="submission" date="2020-09" db="EMBL/GenBank/DDBJ databases">
        <title>Echinicola sp. CAU 1574 isolated from sand of Sido Beach.</title>
        <authorList>
            <person name="Kim W."/>
        </authorList>
    </citation>
    <scope>NUCLEOTIDE SEQUENCE [LARGE SCALE GENOMIC DNA]</scope>
    <source>
        <strain evidence="2 3">CAU 1574</strain>
    </source>
</reference>
<name>A0ABR9APF3_9BACT</name>
<evidence type="ECO:0000259" key="1">
    <source>
        <dbReference type="Pfam" id="PF01522"/>
    </source>
</evidence>
<keyword evidence="3" id="KW-1185">Reference proteome</keyword>
<proteinExistence type="predicted"/>
<evidence type="ECO:0000313" key="2">
    <source>
        <dbReference type="EMBL" id="MBD8490449.1"/>
    </source>
</evidence>